<evidence type="ECO:0000256" key="1">
    <source>
        <dbReference type="ARBA" id="ARBA00004561"/>
    </source>
</evidence>
<dbReference type="EMBL" id="AQHV01000021">
    <property type="protein sequence ID" value="KKB48718.1"/>
    <property type="molecule type" value="Genomic_DNA"/>
</dbReference>
<dbReference type="Pfam" id="PF06321">
    <property type="entry name" value="P_gingi_FimA"/>
    <property type="match status" value="1"/>
</dbReference>
<reference evidence="7 8" key="1">
    <citation type="submission" date="2013-04" db="EMBL/GenBank/DDBJ databases">
        <title>The Genome Sequence of Parabacteroides goldsteinii DSM 19448.</title>
        <authorList>
            <consortium name="The Broad Institute Genomics Platform"/>
            <person name="Earl A."/>
            <person name="Ward D."/>
            <person name="Feldgarden M."/>
            <person name="Gevers D."/>
            <person name="Martens E."/>
            <person name="Sakamoto M."/>
            <person name="Benno Y."/>
            <person name="Song Y."/>
            <person name="Liu C."/>
            <person name="Lee J."/>
            <person name="Bolanos M."/>
            <person name="Vaisanen M.L."/>
            <person name="Finegold S.M."/>
            <person name="Walker B."/>
            <person name="Young S."/>
            <person name="Zeng Q."/>
            <person name="Gargeya S."/>
            <person name="Fitzgerald M."/>
            <person name="Haas B."/>
            <person name="Abouelleil A."/>
            <person name="Allen A.W."/>
            <person name="Alvarado L."/>
            <person name="Arachchi H.M."/>
            <person name="Berlin A.M."/>
            <person name="Chapman S.B."/>
            <person name="Gainer-Dewar J."/>
            <person name="Goldberg J."/>
            <person name="Griggs A."/>
            <person name="Gujja S."/>
            <person name="Hansen M."/>
            <person name="Howarth C."/>
            <person name="Imamovic A."/>
            <person name="Ireland A."/>
            <person name="Larimer J."/>
            <person name="McCowan C."/>
            <person name="Murphy C."/>
            <person name="Pearson M."/>
            <person name="Poon T.W."/>
            <person name="Priest M."/>
            <person name="Roberts A."/>
            <person name="Saif S."/>
            <person name="Shea T."/>
            <person name="Sisk P."/>
            <person name="Sykes S."/>
            <person name="Wortman J."/>
            <person name="Nusbaum C."/>
            <person name="Birren B."/>
        </authorList>
    </citation>
    <scope>NUCLEOTIDE SEQUENCE [LARGE SCALE GENOMIC DNA]</scope>
    <source>
        <strain evidence="7 8">DSM 19448</strain>
    </source>
</reference>
<comment type="subcellular location">
    <subcellularLocation>
        <location evidence="1">Fimbrium</location>
    </subcellularLocation>
</comment>
<dbReference type="AlphaFoldDB" id="A0A0F5ITA7"/>
<evidence type="ECO:0000256" key="2">
    <source>
        <dbReference type="ARBA" id="ARBA00006011"/>
    </source>
</evidence>
<accession>A0A0F5ITA7</accession>
<keyword evidence="4" id="KW-0281">Fimbrium</keyword>
<dbReference type="GO" id="GO:0009289">
    <property type="term" value="C:pilus"/>
    <property type="evidence" value="ECO:0007669"/>
    <property type="project" value="UniProtKB-SubCell"/>
</dbReference>
<dbReference type="Proteomes" id="UP000033047">
    <property type="component" value="Unassembled WGS sequence"/>
</dbReference>
<organism evidence="7 8">
    <name type="scientific">Parabacteroides goldsteinii DSM 19448 = WAL 12034</name>
    <dbReference type="NCBI Taxonomy" id="927665"/>
    <lineage>
        <taxon>Bacteria</taxon>
        <taxon>Pseudomonadati</taxon>
        <taxon>Bacteroidota</taxon>
        <taxon>Bacteroidia</taxon>
        <taxon>Bacteroidales</taxon>
        <taxon>Tannerellaceae</taxon>
        <taxon>Parabacteroides</taxon>
    </lineage>
</organism>
<dbReference type="Pfam" id="PF22492">
    <property type="entry name" value="FimA4_C"/>
    <property type="match status" value="1"/>
</dbReference>
<evidence type="ECO:0000256" key="3">
    <source>
        <dbReference type="ARBA" id="ARBA00022729"/>
    </source>
</evidence>
<evidence type="ECO:0000259" key="6">
    <source>
        <dbReference type="Pfam" id="PF22492"/>
    </source>
</evidence>
<gene>
    <name evidence="7" type="ORF">HMPREF1535_03947</name>
</gene>
<sequence length="381" mass="42156">MNSRVLFYNVFLFLSLLSCSHDGNPEIDETGDATLSLRITIPQIGTRAADSGIERLYVAIFGTSGENADKLIVSREVTQTNTVEDITPLKAGTIRMLLVANAPEGTFDGLTTLDQFLALTKTIENEDTAPTMSSGVQTYTLKPGKNTIGLQKTGANQISASPVTIYRTIARVYLNQLFLRPLEEYSNGASFKLESVFMANVKNYSRYISTEDWGAVEVSDPSLPDFFLTGANPDIEGIYKEGTSKLSDQLHTAYNYDFRTATDETGLIANCAANAYTVFENMQETTWHTLLILHGTYHYTDKNGNTRDVDTYYPVIVNRQHDQISNVTDHLYVRRNVIYSIDVVIKGPGSDTPYDPSGDATLTSMIEVQAWGEIVENPSID</sequence>
<evidence type="ECO:0000313" key="7">
    <source>
        <dbReference type="EMBL" id="KKB48718.1"/>
    </source>
</evidence>
<dbReference type="HOGENOM" id="CLU_057106_0_0_10"/>
<evidence type="ECO:0000256" key="4">
    <source>
        <dbReference type="ARBA" id="ARBA00023263"/>
    </source>
</evidence>
<dbReference type="STRING" id="927665.HMPREF1535_03947"/>
<evidence type="ECO:0000313" key="8">
    <source>
        <dbReference type="Proteomes" id="UP000033047"/>
    </source>
</evidence>
<name>A0A0F5ITA7_9BACT</name>
<dbReference type="PROSITE" id="PS51257">
    <property type="entry name" value="PROKAR_LIPOPROTEIN"/>
    <property type="match status" value="1"/>
</dbReference>
<dbReference type="RefSeq" id="WP_046147174.1">
    <property type="nucleotide sequence ID" value="NZ_KQ033913.1"/>
</dbReference>
<dbReference type="InterPro" id="IPR029141">
    <property type="entry name" value="FimA_N"/>
</dbReference>
<proteinExistence type="inferred from homology"/>
<feature type="domain" description="Major fimbrium subunit FimA C-terminal" evidence="6">
    <location>
        <begin position="307"/>
        <end position="371"/>
    </location>
</feature>
<protein>
    <submittedName>
        <fullName evidence="7">Uncharacterized protein</fullName>
    </submittedName>
</protein>
<evidence type="ECO:0000259" key="5">
    <source>
        <dbReference type="Pfam" id="PF06321"/>
    </source>
</evidence>
<comment type="caution">
    <text evidence="7">The sequence shown here is derived from an EMBL/GenBank/DDBJ whole genome shotgun (WGS) entry which is preliminary data.</text>
</comment>
<dbReference type="Gene3D" id="2.60.40.3690">
    <property type="match status" value="1"/>
</dbReference>
<dbReference type="Gene3D" id="2.60.40.3160">
    <property type="match status" value="1"/>
</dbReference>
<keyword evidence="3" id="KW-0732">Signal</keyword>
<comment type="similarity">
    <text evidence="2">Belongs to the bacteroidetes fimbrillin superfamily. FimA/Mfa1 family.</text>
</comment>
<feature type="domain" description="Major fimbrial subunit protein N-terminal" evidence="5">
    <location>
        <begin position="46"/>
        <end position="167"/>
    </location>
</feature>
<dbReference type="InterPro" id="IPR053878">
    <property type="entry name" value="FimA_C"/>
</dbReference>
<dbReference type="PATRIC" id="fig|927665.4.peg.4055"/>